<dbReference type="EC" id="2.7.4.8" evidence="2 9"/>
<evidence type="ECO:0000256" key="1">
    <source>
        <dbReference type="ARBA" id="ARBA00005790"/>
    </source>
</evidence>
<gene>
    <name evidence="9" type="primary">gmk</name>
    <name evidence="11" type="ORF">JN12_01073</name>
</gene>
<reference evidence="11 12" key="1">
    <citation type="submission" date="2019-07" db="EMBL/GenBank/DDBJ databases">
        <title>Genomic Encyclopedia of Archaeal and Bacterial Type Strains, Phase II (KMG-II): from individual species to whole genera.</title>
        <authorList>
            <person name="Goeker M."/>
        </authorList>
    </citation>
    <scope>NUCLEOTIDE SEQUENCE [LARGE SCALE GENOMIC DNA]</scope>
    <source>
        <strain evidence="11 12">ATCC BAA-1139</strain>
    </source>
</reference>
<evidence type="ECO:0000313" key="12">
    <source>
        <dbReference type="Proteomes" id="UP000319449"/>
    </source>
</evidence>
<feature type="binding site" evidence="9">
    <location>
        <begin position="12"/>
        <end position="19"/>
    </location>
    <ligand>
        <name>ATP</name>
        <dbReference type="ChEBI" id="CHEBI:30616"/>
    </ligand>
</feature>
<evidence type="ECO:0000256" key="2">
    <source>
        <dbReference type="ARBA" id="ARBA00012961"/>
    </source>
</evidence>
<evidence type="ECO:0000256" key="3">
    <source>
        <dbReference type="ARBA" id="ARBA00016296"/>
    </source>
</evidence>
<dbReference type="GO" id="GO:0005524">
    <property type="term" value="F:ATP binding"/>
    <property type="evidence" value="ECO:0007669"/>
    <property type="project" value="UniProtKB-UniRule"/>
</dbReference>
<dbReference type="SUPFAM" id="SSF52540">
    <property type="entry name" value="P-loop containing nucleoside triphosphate hydrolases"/>
    <property type="match status" value="1"/>
</dbReference>
<evidence type="ECO:0000259" key="10">
    <source>
        <dbReference type="PROSITE" id="PS50052"/>
    </source>
</evidence>
<dbReference type="InterPro" id="IPR027417">
    <property type="entry name" value="P-loop_NTPase"/>
</dbReference>
<dbReference type="Proteomes" id="UP000319449">
    <property type="component" value="Unassembled WGS sequence"/>
</dbReference>
<sequence>MKREGVLYIISAPSGAGKTTLCREVLDIFPRLRHSVSFTTRQIRPGELHGRDYFFISREEFLRMVEAGEFAEWAEVHGNHYGTALETLEAYRRDGIDVILDIDCQGARQLKEKYDGGVFIFILPPSFDELRRRLDGRDADSPEVIERRMGNAAGEIRESRWYDYIVVNDLFSRAVEELKSIIVAERCRTRRVLEAVSQLFDICEE</sequence>
<dbReference type="RefSeq" id="WP_145019348.1">
    <property type="nucleotide sequence ID" value="NZ_VLLN01000005.1"/>
</dbReference>
<dbReference type="GO" id="GO:0004385">
    <property type="term" value="F:GMP kinase activity"/>
    <property type="evidence" value="ECO:0007669"/>
    <property type="project" value="UniProtKB-UniRule"/>
</dbReference>
<dbReference type="InterPro" id="IPR017665">
    <property type="entry name" value="Guanylate_kinase"/>
</dbReference>
<dbReference type="InterPro" id="IPR008144">
    <property type="entry name" value="Guanylate_kin-like_dom"/>
</dbReference>
<comment type="subcellular location">
    <subcellularLocation>
        <location evidence="9">Cytoplasm</location>
    </subcellularLocation>
</comment>
<feature type="domain" description="Guanylate kinase-like" evidence="10">
    <location>
        <begin position="5"/>
        <end position="183"/>
    </location>
</feature>
<evidence type="ECO:0000256" key="8">
    <source>
        <dbReference type="ARBA" id="ARBA00030128"/>
    </source>
</evidence>
<dbReference type="CDD" id="cd00071">
    <property type="entry name" value="GMPK"/>
    <property type="match status" value="1"/>
</dbReference>
<evidence type="ECO:0000256" key="6">
    <source>
        <dbReference type="ARBA" id="ARBA00022777"/>
    </source>
</evidence>
<dbReference type="Gene3D" id="3.40.50.300">
    <property type="entry name" value="P-loop containing nucleotide triphosphate hydrolases"/>
    <property type="match status" value="1"/>
</dbReference>
<dbReference type="Pfam" id="PF00625">
    <property type="entry name" value="Guanylate_kin"/>
    <property type="match status" value="1"/>
</dbReference>
<dbReference type="SMART" id="SM00072">
    <property type="entry name" value="GuKc"/>
    <property type="match status" value="1"/>
</dbReference>
<evidence type="ECO:0000313" key="11">
    <source>
        <dbReference type="EMBL" id="TWJ26367.1"/>
    </source>
</evidence>
<dbReference type="NCBIfam" id="TIGR03263">
    <property type="entry name" value="guanyl_kin"/>
    <property type="match status" value="1"/>
</dbReference>
<dbReference type="FunFam" id="3.30.63.10:FF:000002">
    <property type="entry name" value="Guanylate kinase 1"/>
    <property type="match status" value="1"/>
</dbReference>
<keyword evidence="4 9" id="KW-0808">Transferase</keyword>
<dbReference type="PANTHER" id="PTHR23117">
    <property type="entry name" value="GUANYLATE KINASE-RELATED"/>
    <property type="match status" value="1"/>
</dbReference>
<dbReference type="GO" id="GO:0005829">
    <property type="term" value="C:cytosol"/>
    <property type="evidence" value="ECO:0007669"/>
    <property type="project" value="TreeGrafter"/>
</dbReference>
<dbReference type="PROSITE" id="PS50052">
    <property type="entry name" value="GUANYLATE_KINASE_2"/>
    <property type="match status" value="1"/>
</dbReference>
<organism evidence="11 12">
    <name type="scientific">Geobacter argillaceus</name>
    <dbReference type="NCBI Taxonomy" id="345631"/>
    <lineage>
        <taxon>Bacteria</taxon>
        <taxon>Pseudomonadati</taxon>
        <taxon>Thermodesulfobacteriota</taxon>
        <taxon>Desulfuromonadia</taxon>
        <taxon>Geobacterales</taxon>
        <taxon>Geobacteraceae</taxon>
        <taxon>Geobacter</taxon>
    </lineage>
</organism>
<dbReference type="OrthoDB" id="9808150at2"/>
<keyword evidence="9" id="KW-0963">Cytoplasm</keyword>
<dbReference type="Gene3D" id="3.30.63.10">
    <property type="entry name" value="Guanylate Kinase phosphate binding domain"/>
    <property type="match status" value="1"/>
</dbReference>
<dbReference type="AlphaFoldDB" id="A0A562W8T9"/>
<dbReference type="EMBL" id="VLLN01000005">
    <property type="protein sequence ID" value="TWJ26367.1"/>
    <property type="molecule type" value="Genomic_DNA"/>
</dbReference>
<proteinExistence type="inferred from homology"/>
<comment type="function">
    <text evidence="9">Essential for recycling GMP and indirectly, cGMP.</text>
</comment>
<keyword evidence="6 9" id="KW-0418">Kinase</keyword>
<accession>A0A562W8T9</accession>
<dbReference type="HAMAP" id="MF_00328">
    <property type="entry name" value="Guanylate_kinase"/>
    <property type="match status" value="1"/>
</dbReference>
<evidence type="ECO:0000256" key="4">
    <source>
        <dbReference type="ARBA" id="ARBA00022679"/>
    </source>
</evidence>
<name>A0A562W8T9_9BACT</name>
<evidence type="ECO:0000256" key="5">
    <source>
        <dbReference type="ARBA" id="ARBA00022741"/>
    </source>
</evidence>
<dbReference type="PROSITE" id="PS00856">
    <property type="entry name" value="GUANYLATE_KINASE_1"/>
    <property type="match status" value="1"/>
</dbReference>
<comment type="catalytic activity">
    <reaction evidence="9">
        <text>GMP + ATP = GDP + ADP</text>
        <dbReference type="Rhea" id="RHEA:20780"/>
        <dbReference type="ChEBI" id="CHEBI:30616"/>
        <dbReference type="ChEBI" id="CHEBI:58115"/>
        <dbReference type="ChEBI" id="CHEBI:58189"/>
        <dbReference type="ChEBI" id="CHEBI:456216"/>
        <dbReference type="EC" id="2.7.4.8"/>
    </reaction>
</comment>
<comment type="caution">
    <text evidence="11">The sequence shown here is derived from an EMBL/GenBank/DDBJ whole genome shotgun (WGS) entry which is preliminary data.</text>
</comment>
<keyword evidence="5 9" id="KW-0547">Nucleotide-binding</keyword>
<comment type="similarity">
    <text evidence="1 9">Belongs to the guanylate kinase family.</text>
</comment>
<evidence type="ECO:0000256" key="7">
    <source>
        <dbReference type="ARBA" id="ARBA00022840"/>
    </source>
</evidence>
<keyword evidence="7 9" id="KW-0067">ATP-binding</keyword>
<dbReference type="PANTHER" id="PTHR23117:SF13">
    <property type="entry name" value="GUANYLATE KINASE"/>
    <property type="match status" value="1"/>
</dbReference>
<dbReference type="InterPro" id="IPR008145">
    <property type="entry name" value="GK/Ca_channel_bsu"/>
</dbReference>
<evidence type="ECO:0000256" key="9">
    <source>
        <dbReference type="HAMAP-Rule" id="MF_00328"/>
    </source>
</evidence>
<dbReference type="InterPro" id="IPR020590">
    <property type="entry name" value="Guanylate_kinase_CS"/>
</dbReference>
<protein>
    <recommendedName>
        <fullName evidence="3 9">Guanylate kinase</fullName>
        <ecNumber evidence="2 9">2.7.4.8</ecNumber>
    </recommendedName>
    <alternativeName>
        <fullName evidence="8 9">GMP kinase</fullName>
    </alternativeName>
</protein>
<keyword evidence="12" id="KW-1185">Reference proteome</keyword>